<reference evidence="1" key="1">
    <citation type="submission" date="2020-05" db="EMBL/GenBank/DDBJ databases">
        <authorList>
            <person name="Chiriac C."/>
            <person name="Salcher M."/>
            <person name="Ghai R."/>
            <person name="Kavagutti S V."/>
        </authorList>
    </citation>
    <scope>NUCLEOTIDE SEQUENCE</scope>
</reference>
<evidence type="ECO:0000313" key="1">
    <source>
        <dbReference type="EMBL" id="CAB5058594.1"/>
    </source>
</evidence>
<dbReference type="InterPro" id="IPR023346">
    <property type="entry name" value="Lysozyme-like_dom_sf"/>
</dbReference>
<dbReference type="SUPFAM" id="SSF53955">
    <property type="entry name" value="Lysozyme-like"/>
    <property type="match status" value="1"/>
</dbReference>
<proteinExistence type="predicted"/>
<name>A0A6J7TX08_9ZZZZ</name>
<gene>
    <name evidence="1" type="ORF">UFOPK4366_00121</name>
</gene>
<dbReference type="EMBL" id="CAFBQS010000008">
    <property type="protein sequence ID" value="CAB5058594.1"/>
    <property type="molecule type" value="Genomic_DNA"/>
</dbReference>
<organism evidence="1">
    <name type="scientific">freshwater metagenome</name>
    <dbReference type="NCBI Taxonomy" id="449393"/>
    <lineage>
        <taxon>unclassified sequences</taxon>
        <taxon>metagenomes</taxon>
        <taxon>ecological metagenomes</taxon>
    </lineage>
</organism>
<protein>
    <submittedName>
        <fullName evidence="1">Unannotated protein</fullName>
    </submittedName>
</protein>
<dbReference type="AlphaFoldDB" id="A0A6J7TX08"/>
<accession>A0A6J7TX08</accession>
<sequence>MMRSNVVRGLAFALLPTLLLSSPALGDESAPTQLLNNASSANTIPGPANLNVEPEQAGQSVVPTVTTNSGSTESADSTPVAAEALSTPTVWISTKVPTSSRVTPSTIAGAINTMKMVEKAKTPKGARIVGKAMAKSKYGWGDRQYTCLNTLWTKESRWNYRSRNKVTGAHGIPQAYPATKYESIGSDWRTNPITQMTWGLKYIKVRYQTPCKALSTFYRINMY</sequence>